<dbReference type="AlphaFoldDB" id="A0A2T7SSN7"/>
<dbReference type="OrthoDB" id="5503950at2"/>
<dbReference type="InterPro" id="IPR013830">
    <property type="entry name" value="SGNH_hydro"/>
</dbReference>
<feature type="signal peptide" evidence="4">
    <location>
        <begin position="1"/>
        <end position="33"/>
    </location>
</feature>
<comment type="caution">
    <text evidence="6">The sequence shown here is derived from an EMBL/GenBank/DDBJ whole genome shotgun (WGS) entry which is preliminary data.</text>
</comment>
<evidence type="ECO:0000313" key="7">
    <source>
        <dbReference type="Proteomes" id="UP000245992"/>
    </source>
</evidence>
<dbReference type="InterPro" id="IPR006311">
    <property type="entry name" value="TAT_signal"/>
</dbReference>
<dbReference type="Pfam" id="PF13472">
    <property type="entry name" value="Lipase_GDSL_2"/>
    <property type="match status" value="1"/>
</dbReference>
<accession>A0A2T7SSN7</accession>
<dbReference type="GO" id="GO:0006629">
    <property type="term" value="P:lipid metabolic process"/>
    <property type="evidence" value="ECO:0007669"/>
    <property type="project" value="TreeGrafter"/>
</dbReference>
<dbReference type="EMBL" id="AZSP01000318">
    <property type="protein sequence ID" value="PVE05896.1"/>
    <property type="molecule type" value="Genomic_DNA"/>
</dbReference>
<protein>
    <recommendedName>
        <fullName evidence="5">SGNH hydrolase-type esterase domain-containing protein</fullName>
    </recommendedName>
</protein>
<dbReference type="STRING" id="1440053.GCA_000718095_04586"/>
<keyword evidence="4" id="KW-0732">Signal</keyword>
<name>A0A2T7SSN7_9ACTN</name>
<feature type="disulfide bond" evidence="2">
    <location>
        <begin position="234"/>
        <end position="301"/>
    </location>
</feature>
<dbReference type="Proteomes" id="UP000245992">
    <property type="component" value="Unassembled WGS sequence"/>
</dbReference>
<dbReference type="InterPro" id="IPR037460">
    <property type="entry name" value="SEST-like"/>
</dbReference>
<gene>
    <name evidence="6" type="ORF">Y717_34120</name>
</gene>
<evidence type="ECO:0000313" key="6">
    <source>
        <dbReference type="EMBL" id="PVE05896.1"/>
    </source>
</evidence>
<feature type="disulfide bond" evidence="2">
    <location>
        <begin position="157"/>
        <end position="180"/>
    </location>
</feature>
<feature type="disulfide bond" evidence="2">
    <location>
        <begin position="74"/>
        <end position="99"/>
    </location>
</feature>
<dbReference type="GO" id="GO:0016788">
    <property type="term" value="F:hydrolase activity, acting on ester bonds"/>
    <property type="evidence" value="ECO:0007669"/>
    <property type="project" value="InterPro"/>
</dbReference>
<proteinExistence type="predicted"/>
<evidence type="ECO:0000256" key="4">
    <source>
        <dbReference type="SAM" id="SignalP"/>
    </source>
</evidence>
<evidence type="ECO:0000256" key="1">
    <source>
        <dbReference type="PIRSR" id="PIRSR637460-1"/>
    </source>
</evidence>
<feature type="region of interest" description="Disordered" evidence="3">
    <location>
        <begin position="164"/>
        <end position="187"/>
    </location>
</feature>
<evidence type="ECO:0000259" key="5">
    <source>
        <dbReference type="Pfam" id="PF13472"/>
    </source>
</evidence>
<organism evidence="6 7">
    <name type="scientific">Streptomyces scopuliridis RB72</name>
    <dbReference type="NCBI Taxonomy" id="1440053"/>
    <lineage>
        <taxon>Bacteria</taxon>
        <taxon>Bacillati</taxon>
        <taxon>Actinomycetota</taxon>
        <taxon>Actinomycetes</taxon>
        <taxon>Kitasatosporales</taxon>
        <taxon>Streptomycetaceae</taxon>
        <taxon>Streptomyces</taxon>
    </lineage>
</organism>
<dbReference type="Gene3D" id="3.40.50.1110">
    <property type="entry name" value="SGNH hydrolase"/>
    <property type="match status" value="1"/>
</dbReference>
<sequence length="351" mass="37587">MPGRRSSRRLLRSSAIAAAAASLLGVGLSVAVAAPQSHTAPAASKPADPKYVAIGDSFAAGGSIEPLDPTDEACGGRSLRNYPHQVAEAKGWDITDTSCNGATLKKGVWGSGRGGFWESIDGGRTPAMIDEVDADTKYVTFQMGGNDSGVSNVFLTCINDGTDRDFGGTGRGNDPQGTSCKDRSENRERNYQFDIPGAQEEIQKALLEIHKRAPQAQVAVVGYPAVIPQDVTRCNFYTDPIPFLRNGLGPVSHGDLVWLRGKFEAFNASVEDTVTGLAAKEPNFAVTYVNTYDHFKGHEPCQPASPNRWIWPVPAPKTNPDYALWGAAHPNEYGHNEQAHLVSAALPIAKR</sequence>
<reference evidence="6 7" key="1">
    <citation type="submission" date="2013-12" db="EMBL/GenBank/DDBJ databases">
        <title>Annotated genome of Streptomyces scopuliridis.</title>
        <authorList>
            <person name="Olson J.B."/>
        </authorList>
    </citation>
    <scope>NUCLEOTIDE SEQUENCE [LARGE SCALE GENOMIC DNA]</scope>
    <source>
        <strain evidence="6 7">RB72</strain>
    </source>
</reference>
<feature type="chain" id="PRO_5015434163" description="SGNH hydrolase-type esterase domain-containing protein" evidence="4">
    <location>
        <begin position="34"/>
        <end position="351"/>
    </location>
</feature>
<feature type="active site" description="Nucleophile" evidence="1">
    <location>
        <position position="57"/>
    </location>
</feature>
<evidence type="ECO:0000256" key="3">
    <source>
        <dbReference type="SAM" id="MobiDB-lite"/>
    </source>
</evidence>
<dbReference type="PROSITE" id="PS51318">
    <property type="entry name" value="TAT"/>
    <property type="match status" value="1"/>
</dbReference>
<dbReference type="RefSeq" id="WP_030353589.1">
    <property type="nucleotide sequence ID" value="NZ_AZSP01000318.1"/>
</dbReference>
<evidence type="ECO:0000256" key="2">
    <source>
        <dbReference type="PIRSR" id="PIRSR637460-2"/>
    </source>
</evidence>
<keyword evidence="7" id="KW-1185">Reference proteome</keyword>
<dbReference type="InterPro" id="IPR036514">
    <property type="entry name" value="SGNH_hydro_sf"/>
</dbReference>
<keyword evidence="2" id="KW-1015">Disulfide bond</keyword>
<dbReference type="SUPFAM" id="SSF52266">
    <property type="entry name" value="SGNH hydrolase"/>
    <property type="match status" value="1"/>
</dbReference>
<feature type="domain" description="SGNH hydrolase-type esterase" evidence="5">
    <location>
        <begin position="53"/>
        <end position="335"/>
    </location>
</feature>
<feature type="active site" evidence="1">
    <location>
        <position position="329"/>
    </location>
</feature>
<dbReference type="CDD" id="cd01823">
    <property type="entry name" value="SEST_like"/>
    <property type="match status" value="1"/>
</dbReference>
<dbReference type="PANTHER" id="PTHR37981:SF1">
    <property type="entry name" value="SGNH HYDROLASE-TYPE ESTERASE DOMAIN-CONTAINING PROTEIN"/>
    <property type="match status" value="1"/>
</dbReference>
<dbReference type="PANTHER" id="PTHR37981">
    <property type="entry name" value="LIPASE 2"/>
    <property type="match status" value="1"/>
</dbReference>